<dbReference type="VEuPathDB" id="VectorBase:ISCW005932"/>
<keyword evidence="4" id="KW-1185">Reference proteome</keyword>
<evidence type="ECO:0000313" key="3">
    <source>
        <dbReference type="EnsemblMetazoa" id="ISCW005932-PA"/>
    </source>
</evidence>
<dbReference type="EnsemblMetazoa" id="ISCW005932-RA">
    <property type="protein sequence ID" value="ISCW005932-PA"/>
    <property type="gene ID" value="ISCW005932"/>
</dbReference>
<dbReference type="HOGENOM" id="CLU_1817916_0_0_1"/>
<reference evidence="3" key="2">
    <citation type="submission" date="2020-05" db="UniProtKB">
        <authorList>
            <consortium name="EnsemblMetazoa"/>
        </authorList>
    </citation>
    <scope>IDENTIFICATION</scope>
    <source>
        <strain evidence="3">wikel</strain>
    </source>
</reference>
<dbReference type="InParanoid" id="B7PN54"/>
<dbReference type="AlphaFoldDB" id="B7PN54"/>
<proteinExistence type="predicted"/>
<evidence type="ECO:0000313" key="2">
    <source>
        <dbReference type="EMBL" id="EEC08026.1"/>
    </source>
</evidence>
<dbReference type="PaxDb" id="6945-B7PN54"/>
<feature type="region of interest" description="Disordered" evidence="1">
    <location>
        <begin position="115"/>
        <end position="142"/>
    </location>
</feature>
<evidence type="ECO:0000313" key="4">
    <source>
        <dbReference type="Proteomes" id="UP000001555"/>
    </source>
</evidence>
<feature type="compositionally biased region" description="Basic residues" evidence="1">
    <location>
        <begin position="126"/>
        <end position="142"/>
    </location>
</feature>
<gene>
    <name evidence="2" type="ORF">IscW_ISCW005932</name>
</gene>
<reference evidence="2 4" key="1">
    <citation type="submission" date="2008-03" db="EMBL/GenBank/DDBJ databases">
        <title>Annotation of Ixodes scapularis.</title>
        <authorList>
            <consortium name="Ixodes scapularis Genome Project Consortium"/>
            <person name="Caler E."/>
            <person name="Hannick L.I."/>
            <person name="Bidwell S."/>
            <person name="Joardar V."/>
            <person name="Thiagarajan M."/>
            <person name="Amedeo P."/>
            <person name="Galinsky K.J."/>
            <person name="Schobel S."/>
            <person name="Inman J."/>
            <person name="Hostetler J."/>
            <person name="Miller J."/>
            <person name="Hammond M."/>
            <person name="Megy K."/>
            <person name="Lawson D."/>
            <person name="Kodira C."/>
            <person name="Sutton G."/>
            <person name="Meyer J."/>
            <person name="Hill C.A."/>
            <person name="Birren B."/>
            <person name="Nene V."/>
            <person name="Collins F."/>
            <person name="Alarcon-Chaidez F."/>
            <person name="Wikel S."/>
            <person name="Strausberg R."/>
        </authorList>
    </citation>
    <scope>NUCLEOTIDE SEQUENCE [LARGE SCALE GENOMIC DNA]</scope>
    <source>
        <strain evidence="4">Wikel</strain>
        <strain evidence="2">Wikel colony</strain>
    </source>
</reference>
<dbReference type="Proteomes" id="UP000001555">
    <property type="component" value="Unassembled WGS sequence"/>
</dbReference>
<protein>
    <submittedName>
        <fullName evidence="2 3">Uncharacterized protein</fullName>
    </submittedName>
</protein>
<evidence type="ECO:0000256" key="1">
    <source>
        <dbReference type="SAM" id="MobiDB-lite"/>
    </source>
</evidence>
<accession>B7PN54</accession>
<organism>
    <name type="scientific">Ixodes scapularis</name>
    <name type="common">Black-legged tick</name>
    <name type="synonym">Deer tick</name>
    <dbReference type="NCBI Taxonomy" id="6945"/>
    <lineage>
        <taxon>Eukaryota</taxon>
        <taxon>Metazoa</taxon>
        <taxon>Ecdysozoa</taxon>
        <taxon>Arthropoda</taxon>
        <taxon>Chelicerata</taxon>
        <taxon>Arachnida</taxon>
        <taxon>Acari</taxon>
        <taxon>Parasitiformes</taxon>
        <taxon>Ixodida</taxon>
        <taxon>Ixodoidea</taxon>
        <taxon>Ixodidae</taxon>
        <taxon>Ixodinae</taxon>
        <taxon>Ixodes</taxon>
    </lineage>
</organism>
<sequence>MMELKEEMLFLSCVVTSYQRALQHYKNVLRGAVDGQLKPGAQAHQRMVQAAAQIDREVQPVIKLVLPTKDAAYRLLQSREFSPGELLSDALRLRNNPEGLKALQVVIDIISGDARNSSRVPPKRVPGPKRPRRPRKPVRNVG</sequence>
<dbReference type="EMBL" id="DS750091">
    <property type="protein sequence ID" value="EEC08026.1"/>
    <property type="molecule type" value="Genomic_DNA"/>
</dbReference>
<dbReference type="EMBL" id="ABJB010256348">
    <property type="status" value="NOT_ANNOTATED_CDS"/>
    <property type="molecule type" value="Genomic_DNA"/>
</dbReference>
<name>B7PN54_IXOSC</name>